<evidence type="ECO:0000259" key="1">
    <source>
        <dbReference type="PROSITE" id="PS50191"/>
    </source>
</evidence>
<dbReference type="EMBL" id="JALJOS010000031">
    <property type="protein sequence ID" value="KAK9822546.1"/>
    <property type="molecule type" value="Genomic_DNA"/>
</dbReference>
<protein>
    <recommendedName>
        <fullName evidence="1">CRAL-TRIO domain-containing protein</fullName>
    </recommendedName>
</protein>
<gene>
    <name evidence="2" type="ORF">WJX74_003681</name>
</gene>
<dbReference type="SUPFAM" id="SSF52087">
    <property type="entry name" value="CRAL/TRIO domain"/>
    <property type="match status" value="1"/>
</dbReference>
<keyword evidence="3" id="KW-1185">Reference proteome</keyword>
<sequence>MFHQHTCQRPLVHSIYRRLWTAPAIRHCPSPARHRYADAIRQTRAAQTASETSQGLVNQPWTGAPQEVSALAELQRRLQSSPYGNQDEGLLKWYLRDRSFNVEKAEKKLTSMLKWRASYRVESIRWEDVAAEAETGKGLLCEQLDIRGRPVLIIRAHLHNTGEWPIDGTMKLTFTSANADFSYAVRLVDVFFTYYPKRLGQVLFVQAPWVFRPGWALMKPLLRKYAQLVRFVTVEDLEREYFTPETLPADFRKL</sequence>
<dbReference type="Proteomes" id="UP001438707">
    <property type="component" value="Unassembled WGS sequence"/>
</dbReference>
<dbReference type="InterPro" id="IPR036273">
    <property type="entry name" value="CRAL/TRIO_N_dom_sf"/>
</dbReference>
<dbReference type="PANTHER" id="PTHR47556">
    <property type="entry name" value="SEC14P-LIKE PHOSPHATIDYLINOSITOL TRANSFER FAMILY PROTEIN"/>
    <property type="match status" value="1"/>
</dbReference>
<organism evidence="2 3">
    <name type="scientific">Apatococcus lobatus</name>
    <dbReference type="NCBI Taxonomy" id="904363"/>
    <lineage>
        <taxon>Eukaryota</taxon>
        <taxon>Viridiplantae</taxon>
        <taxon>Chlorophyta</taxon>
        <taxon>core chlorophytes</taxon>
        <taxon>Trebouxiophyceae</taxon>
        <taxon>Chlorellales</taxon>
        <taxon>Chlorellaceae</taxon>
        <taxon>Apatococcus</taxon>
    </lineage>
</organism>
<accession>A0AAW1QN44</accession>
<proteinExistence type="predicted"/>
<dbReference type="InterPro" id="IPR036865">
    <property type="entry name" value="CRAL-TRIO_dom_sf"/>
</dbReference>
<dbReference type="PROSITE" id="PS50191">
    <property type="entry name" value="CRAL_TRIO"/>
    <property type="match status" value="1"/>
</dbReference>
<dbReference type="CDD" id="cd00170">
    <property type="entry name" value="SEC14"/>
    <property type="match status" value="1"/>
</dbReference>
<reference evidence="2 3" key="1">
    <citation type="journal article" date="2024" name="Nat. Commun.">
        <title>Phylogenomics reveals the evolutionary origins of lichenization in chlorophyte algae.</title>
        <authorList>
            <person name="Puginier C."/>
            <person name="Libourel C."/>
            <person name="Otte J."/>
            <person name="Skaloud P."/>
            <person name="Haon M."/>
            <person name="Grisel S."/>
            <person name="Petersen M."/>
            <person name="Berrin J.G."/>
            <person name="Delaux P.M."/>
            <person name="Dal Grande F."/>
            <person name="Keller J."/>
        </authorList>
    </citation>
    <scope>NUCLEOTIDE SEQUENCE [LARGE SCALE GENOMIC DNA]</scope>
    <source>
        <strain evidence="2 3">SAG 2145</strain>
    </source>
</reference>
<name>A0AAW1QN44_9CHLO</name>
<dbReference type="Pfam" id="PF00650">
    <property type="entry name" value="CRAL_TRIO"/>
    <property type="match status" value="1"/>
</dbReference>
<dbReference type="PANTHER" id="PTHR47556:SF1">
    <property type="entry name" value="SEC14P-LIKE PHOSPHATIDYLINOSITOL TRANSFER FAMILY PROTEIN"/>
    <property type="match status" value="1"/>
</dbReference>
<dbReference type="InterPro" id="IPR001251">
    <property type="entry name" value="CRAL-TRIO_dom"/>
</dbReference>
<evidence type="ECO:0000313" key="3">
    <source>
        <dbReference type="Proteomes" id="UP001438707"/>
    </source>
</evidence>
<dbReference type="SUPFAM" id="SSF46938">
    <property type="entry name" value="CRAL/TRIO N-terminal domain"/>
    <property type="match status" value="1"/>
</dbReference>
<dbReference type="Gene3D" id="3.40.525.10">
    <property type="entry name" value="CRAL-TRIO lipid binding domain"/>
    <property type="match status" value="2"/>
</dbReference>
<dbReference type="AlphaFoldDB" id="A0AAW1QN44"/>
<evidence type="ECO:0000313" key="2">
    <source>
        <dbReference type="EMBL" id="KAK9822546.1"/>
    </source>
</evidence>
<feature type="domain" description="CRAL-TRIO" evidence="1">
    <location>
        <begin position="166"/>
        <end position="254"/>
    </location>
</feature>
<comment type="caution">
    <text evidence="2">The sequence shown here is derived from an EMBL/GenBank/DDBJ whole genome shotgun (WGS) entry which is preliminary data.</text>
</comment>